<proteinExistence type="predicted"/>
<reference evidence="1 2" key="1">
    <citation type="submission" date="2018-11" db="EMBL/GenBank/DDBJ databases">
        <title>Complete genome sequence of Paenibacillus baekrokdamisoli strain KCTC 33723.</title>
        <authorList>
            <person name="Kang S.W."/>
            <person name="Lee K.C."/>
            <person name="Kim K.K."/>
            <person name="Kim J.S."/>
            <person name="Kim D.S."/>
            <person name="Ko S.H."/>
            <person name="Yang S.H."/>
            <person name="Lee J.S."/>
        </authorList>
    </citation>
    <scope>NUCLEOTIDE SEQUENCE [LARGE SCALE GENOMIC DNA]</scope>
    <source>
        <strain evidence="1 2">KCTC 33723</strain>
    </source>
</reference>
<evidence type="ECO:0000313" key="2">
    <source>
        <dbReference type="Proteomes" id="UP000275368"/>
    </source>
</evidence>
<organism evidence="1 2">
    <name type="scientific">Paenibacillus baekrokdamisoli</name>
    <dbReference type="NCBI Taxonomy" id="1712516"/>
    <lineage>
        <taxon>Bacteria</taxon>
        <taxon>Bacillati</taxon>
        <taxon>Bacillota</taxon>
        <taxon>Bacilli</taxon>
        <taxon>Bacillales</taxon>
        <taxon>Paenibacillaceae</taxon>
        <taxon>Paenibacillus</taxon>
    </lineage>
</organism>
<dbReference type="KEGG" id="pbk:Back11_60910"/>
<protein>
    <submittedName>
        <fullName evidence="1">Uncharacterized protein</fullName>
    </submittedName>
</protein>
<sequence>MGYLELKKGPLEFTEIVPYKKPALGILVCSRDDCEYTELKAAPESLTLAKRTLRDTYCPWISRSYDPIRLSNTLNLNGKTR</sequence>
<dbReference type="Proteomes" id="UP000275368">
    <property type="component" value="Chromosome"/>
</dbReference>
<keyword evidence="2" id="KW-1185">Reference proteome</keyword>
<evidence type="ECO:0000313" key="1">
    <source>
        <dbReference type="EMBL" id="BBH24746.1"/>
    </source>
</evidence>
<dbReference type="AlphaFoldDB" id="A0A3G9J1V9"/>
<accession>A0A3G9J1V9</accession>
<dbReference type="EMBL" id="AP019308">
    <property type="protein sequence ID" value="BBH24746.1"/>
    <property type="molecule type" value="Genomic_DNA"/>
</dbReference>
<gene>
    <name evidence="1" type="ORF">Back11_60910</name>
</gene>
<name>A0A3G9J1V9_9BACL</name>